<sequence length="237" mass="27355">MEQLKQQKEWMTIPSLPCVDIEESLSFWEILGFEITYKQTRPYQYGVVERGGFELHFGRVKGMEAERNLYNGCLIMVHDAEKVYEEFRQRFKENMGRIPHSGLPRISRMKPGATRFTLTDISGNCIIFINYGEEDQETWEKADDKNQTPLQKSIAVAIRFRDYKEDEKAAAKTLDVALSKAGNETPTDIAEALLIRMDLANVLNDLPRVEDCRIQLSQVDLPEKEIELLAKKHGVKR</sequence>
<comment type="caution">
    <text evidence="1">The sequence shown here is derived from an EMBL/GenBank/DDBJ whole genome shotgun (WGS) entry which is preliminary data.</text>
</comment>
<dbReference type="EMBL" id="JAKZGP010000010">
    <property type="protein sequence ID" value="MCH7408928.1"/>
    <property type="molecule type" value="Genomic_DNA"/>
</dbReference>
<dbReference type="SUPFAM" id="SSF54593">
    <property type="entry name" value="Glyoxalase/Bleomycin resistance protein/Dihydroxybiphenyl dioxygenase"/>
    <property type="match status" value="1"/>
</dbReference>
<dbReference type="Gene3D" id="3.10.180.10">
    <property type="entry name" value="2,3-Dihydroxybiphenyl 1,2-Dioxygenase, domain 1"/>
    <property type="match status" value="1"/>
</dbReference>
<accession>A0ABS9UXX8</accession>
<organism evidence="1 2">
    <name type="scientific">Belliella filtrata</name>
    <dbReference type="NCBI Taxonomy" id="2923435"/>
    <lineage>
        <taxon>Bacteria</taxon>
        <taxon>Pseudomonadati</taxon>
        <taxon>Bacteroidota</taxon>
        <taxon>Cytophagia</taxon>
        <taxon>Cytophagales</taxon>
        <taxon>Cyclobacteriaceae</taxon>
        <taxon>Belliella</taxon>
    </lineage>
</organism>
<proteinExistence type="predicted"/>
<protein>
    <submittedName>
        <fullName evidence="1">Uncharacterized protein</fullName>
    </submittedName>
</protein>
<dbReference type="Proteomes" id="UP001165489">
    <property type="component" value="Unassembled WGS sequence"/>
</dbReference>
<dbReference type="RefSeq" id="WP_241347289.1">
    <property type="nucleotide sequence ID" value="NZ_JAKZGP010000010.1"/>
</dbReference>
<evidence type="ECO:0000313" key="1">
    <source>
        <dbReference type="EMBL" id="MCH7408928.1"/>
    </source>
</evidence>
<dbReference type="InterPro" id="IPR029068">
    <property type="entry name" value="Glyas_Bleomycin-R_OHBP_Dase"/>
</dbReference>
<keyword evidence="2" id="KW-1185">Reference proteome</keyword>
<gene>
    <name evidence="1" type="ORF">MM239_05950</name>
</gene>
<reference evidence="1" key="1">
    <citation type="submission" date="2022-03" db="EMBL/GenBank/DDBJ databases">
        <title>De novo assembled genomes of Belliella spp. (Cyclobacteriaceae) strains.</title>
        <authorList>
            <person name="Szabo A."/>
            <person name="Korponai K."/>
            <person name="Felfoldi T."/>
        </authorList>
    </citation>
    <scope>NUCLEOTIDE SEQUENCE</scope>
    <source>
        <strain evidence="1">DSM 111904</strain>
    </source>
</reference>
<name>A0ABS9UXX8_9BACT</name>
<evidence type="ECO:0000313" key="2">
    <source>
        <dbReference type="Proteomes" id="UP001165489"/>
    </source>
</evidence>